<feature type="compositionally biased region" description="Acidic residues" evidence="7">
    <location>
        <begin position="229"/>
        <end position="238"/>
    </location>
</feature>
<evidence type="ECO:0000256" key="4">
    <source>
        <dbReference type="ARBA" id="ARBA00023015"/>
    </source>
</evidence>
<evidence type="ECO:0000313" key="10">
    <source>
        <dbReference type="Proteomes" id="UP000215332"/>
    </source>
</evidence>
<dbReference type="eggNOG" id="COG0781">
    <property type="taxonomic scope" value="Bacteria"/>
</dbReference>
<name>A0A239WQK3_9ACTN</name>
<dbReference type="InterPro" id="IPR006027">
    <property type="entry name" value="NusB_RsmB_TIM44"/>
</dbReference>
<evidence type="ECO:0000256" key="2">
    <source>
        <dbReference type="ARBA" id="ARBA00022814"/>
    </source>
</evidence>
<accession>A0A239WQK3</accession>
<dbReference type="AlphaFoldDB" id="A0A239WQK3"/>
<comment type="similarity">
    <text evidence="1 6">Belongs to the NusB family.</text>
</comment>
<feature type="compositionally biased region" description="Low complexity" evidence="7">
    <location>
        <begin position="182"/>
        <end position="191"/>
    </location>
</feature>
<dbReference type="NCBIfam" id="TIGR01951">
    <property type="entry name" value="nusB"/>
    <property type="match status" value="1"/>
</dbReference>
<comment type="function">
    <text evidence="6">Involved in transcription antitermination. Required for transcription of ribosomal RNA (rRNA) genes. Binds specifically to the boxA antiterminator sequence of the ribosomal RNA (rrn) operons.</text>
</comment>
<dbReference type="SUPFAM" id="SSF48013">
    <property type="entry name" value="NusB-like"/>
    <property type="match status" value="1"/>
</dbReference>
<dbReference type="KEGG" id="cgrn:4412665_01322"/>
<dbReference type="EMBL" id="LT906441">
    <property type="protein sequence ID" value="SNV36128.1"/>
    <property type="molecule type" value="Genomic_DNA"/>
</dbReference>
<dbReference type="HAMAP" id="MF_00073">
    <property type="entry name" value="NusB"/>
    <property type="match status" value="1"/>
</dbReference>
<feature type="compositionally biased region" description="Basic and acidic residues" evidence="7">
    <location>
        <begin position="239"/>
        <end position="249"/>
    </location>
</feature>
<dbReference type="InterPro" id="IPR011605">
    <property type="entry name" value="NusB_fam"/>
</dbReference>
<feature type="region of interest" description="Disordered" evidence="7">
    <location>
        <begin position="166"/>
        <end position="249"/>
    </location>
</feature>
<gene>
    <name evidence="6 9" type="primary">nusB</name>
    <name evidence="9" type="ORF">SAMEA4412665_01322</name>
</gene>
<keyword evidence="5 6" id="KW-0804">Transcription</keyword>
<keyword evidence="4 6" id="KW-0805">Transcription regulation</keyword>
<keyword evidence="2 6" id="KW-0889">Transcription antitermination</keyword>
<evidence type="ECO:0000256" key="1">
    <source>
        <dbReference type="ARBA" id="ARBA00005952"/>
    </source>
</evidence>
<dbReference type="Pfam" id="PF01029">
    <property type="entry name" value="NusB"/>
    <property type="match status" value="1"/>
</dbReference>
<dbReference type="Gene3D" id="1.10.940.10">
    <property type="entry name" value="NusB-like"/>
    <property type="match status" value="1"/>
</dbReference>
<dbReference type="RefSeq" id="WP_021105576.1">
    <property type="nucleotide sequence ID" value="NZ_LT906441.1"/>
</dbReference>
<keyword evidence="3 6" id="KW-0694">RNA-binding</keyword>
<evidence type="ECO:0000259" key="8">
    <source>
        <dbReference type="Pfam" id="PF01029"/>
    </source>
</evidence>
<dbReference type="GO" id="GO:0003723">
    <property type="term" value="F:RNA binding"/>
    <property type="evidence" value="ECO:0007669"/>
    <property type="project" value="UniProtKB-UniRule"/>
</dbReference>
<evidence type="ECO:0000313" key="9">
    <source>
        <dbReference type="EMBL" id="SNV36128.1"/>
    </source>
</evidence>
<dbReference type="GO" id="GO:0031564">
    <property type="term" value="P:transcription antitermination"/>
    <property type="evidence" value="ECO:0007669"/>
    <property type="project" value="UniProtKB-KW"/>
</dbReference>
<dbReference type="GO" id="GO:0006353">
    <property type="term" value="P:DNA-templated transcription termination"/>
    <property type="evidence" value="ECO:0007669"/>
    <property type="project" value="UniProtKB-UniRule"/>
</dbReference>
<dbReference type="PANTHER" id="PTHR11078:SF3">
    <property type="entry name" value="ANTITERMINATION NUSB DOMAIN-CONTAINING PROTEIN"/>
    <property type="match status" value="1"/>
</dbReference>
<dbReference type="Proteomes" id="UP000215332">
    <property type="component" value="Chromosome 1"/>
</dbReference>
<protein>
    <recommendedName>
        <fullName evidence="6">Transcription antitermination protein NusB</fullName>
    </recommendedName>
    <alternativeName>
        <fullName evidence="6">Antitermination factor NusB</fullName>
    </alternativeName>
</protein>
<evidence type="ECO:0000256" key="5">
    <source>
        <dbReference type="ARBA" id="ARBA00023163"/>
    </source>
</evidence>
<organism evidence="9 10">
    <name type="scientific">Cutibacterium granulosum</name>
    <dbReference type="NCBI Taxonomy" id="33011"/>
    <lineage>
        <taxon>Bacteria</taxon>
        <taxon>Bacillati</taxon>
        <taxon>Actinomycetota</taxon>
        <taxon>Actinomycetes</taxon>
        <taxon>Propionibacteriales</taxon>
        <taxon>Propionibacteriaceae</taxon>
        <taxon>Cutibacterium</taxon>
    </lineage>
</organism>
<dbReference type="PANTHER" id="PTHR11078">
    <property type="entry name" value="N UTILIZATION SUBSTANCE PROTEIN B-RELATED"/>
    <property type="match status" value="1"/>
</dbReference>
<sequence length="249" mass="26417">MSEHDHTTEAPVEQIGDLEVQRISGDIQQHAALSTRSKARKQALDILFEADTMGTDPVTVLALRPTVIDNPVRPFAAELVEGVSTHRTELDAAVSECLAPGWTLRRMPRVDRVLALVGAYEILFTDVPNPTAISEAVELGGEFSTDDTPAFLNGLLTGIAEHGPFEMASPQADSQDPDEAADTAAEPETQPDCVTTDRTAPGAAADHDPQGPTEPATTEPIEAATQPPTDEDVDLVEAADDHPSDPAAE</sequence>
<dbReference type="GO" id="GO:0005829">
    <property type="term" value="C:cytosol"/>
    <property type="evidence" value="ECO:0007669"/>
    <property type="project" value="TreeGrafter"/>
</dbReference>
<evidence type="ECO:0000256" key="3">
    <source>
        <dbReference type="ARBA" id="ARBA00022884"/>
    </source>
</evidence>
<feature type="domain" description="NusB/RsmB/TIM44" evidence="8">
    <location>
        <begin position="38"/>
        <end position="160"/>
    </location>
</feature>
<reference evidence="9 10" key="1">
    <citation type="submission" date="2017-06" db="EMBL/GenBank/DDBJ databases">
        <authorList>
            <consortium name="Pathogen Informatics"/>
        </authorList>
    </citation>
    <scope>NUCLEOTIDE SEQUENCE [LARGE SCALE GENOMIC DNA]</scope>
    <source>
        <strain evidence="9 10">NCTC11865</strain>
    </source>
</reference>
<evidence type="ECO:0000256" key="7">
    <source>
        <dbReference type="SAM" id="MobiDB-lite"/>
    </source>
</evidence>
<proteinExistence type="inferred from homology"/>
<evidence type="ECO:0000256" key="6">
    <source>
        <dbReference type="HAMAP-Rule" id="MF_00073"/>
    </source>
</evidence>
<dbReference type="InterPro" id="IPR035926">
    <property type="entry name" value="NusB-like_sf"/>
</dbReference>